<feature type="domain" description="Histidine kinase/HSP90-like ATPase" evidence="2">
    <location>
        <begin position="31"/>
        <end position="135"/>
    </location>
</feature>
<keyword evidence="1" id="KW-0723">Serine/threonine-protein kinase</keyword>
<accession>A0A3G2JHN7</accession>
<keyword evidence="4" id="KW-1185">Reference proteome</keyword>
<dbReference type="PANTHER" id="PTHR35526:SF3">
    <property type="entry name" value="ANTI-SIGMA-F FACTOR RSBW"/>
    <property type="match status" value="1"/>
</dbReference>
<dbReference type="OrthoDB" id="4320214at2"/>
<protein>
    <submittedName>
        <fullName evidence="3">ATP-binding protein</fullName>
    </submittedName>
</protein>
<dbReference type="InterPro" id="IPR050267">
    <property type="entry name" value="Anti-sigma-factor_SerPK"/>
</dbReference>
<reference evidence="3 4" key="1">
    <citation type="submission" date="2018-10" db="EMBL/GenBank/DDBJ databases">
        <title>The genome of Streptomyces dangxiongensis Z022.</title>
        <authorList>
            <person name="Zhang B."/>
        </authorList>
    </citation>
    <scope>NUCLEOTIDE SEQUENCE [LARGE SCALE GENOMIC DNA]</scope>
    <source>
        <strain evidence="3 4">Z022</strain>
    </source>
</reference>
<dbReference type="Pfam" id="PF13581">
    <property type="entry name" value="HATPase_c_2"/>
    <property type="match status" value="1"/>
</dbReference>
<proteinExistence type="predicted"/>
<dbReference type="GO" id="GO:0004674">
    <property type="term" value="F:protein serine/threonine kinase activity"/>
    <property type="evidence" value="ECO:0007669"/>
    <property type="project" value="UniProtKB-KW"/>
</dbReference>
<dbReference type="GO" id="GO:0005524">
    <property type="term" value="F:ATP binding"/>
    <property type="evidence" value="ECO:0007669"/>
    <property type="project" value="UniProtKB-KW"/>
</dbReference>
<name>A0A3G2JHN7_9ACTN</name>
<dbReference type="Proteomes" id="UP000268329">
    <property type="component" value="Chromosome"/>
</dbReference>
<sequence length="287" mass="31178">MEPLSSSSEASAMPTLVHRFVLAGIESEVPPARREIVDKVRAWGVPLDEETADAIRLVASELITNAVVHGAGPTTVTVFNRPGRLLIDVLDGDPSVPRTGSAQADDENGRGLALVRLLSARCSWEPAGAGKRVWAEMALPMAVEPSTAAAGPRGLFAMWAKHRDGAEPQVADDGDCLMGRHAVRAALSPERDVVFRPIRRDIDPVTGEPTAYALWDRHEWQAHGECWLWCGRDDVEVTWIGPVRSSGMHAALFACRACLYELDQHVLEANMRQDAAVLAMIGRAAWP</sequence>
<gene>
    <name evidence="3" type="ORF">D9753_22100</name>
</gene>
<dbReference type="InterPro" id="IPR003594">
    <property type="entry name" value="HATPase_dom"/>
</dbReference>
<keyword evidence="1" id="KW-0808">Transferase</keyword>
<dbReference type="EMBL" id="CP033073">
    <property type="protein sequence ID" value="AYN41121.1"/>
    <property type="molecule type" value="Genomic_DNA"/>
</dbReference>
<dbReference type="AlphaFoldDB" id="A0A3G2JHN7"/>
<dbReference type="InterPro" id="IPR036890">
    <property type="entry name" value="HATPase_C_sf"/>
</dbReference>
<organism evidence="3 4">
    <name type="scientific">Streptomyces dangxiongensis</name>
    <dbReference type="NCBI Taxonomy" id="1442032"/>
    <lineage>
        <taxon>Bacteria</taxon>
        <taxon>Bacillati</taxon>
        <taxon>Actinomycetota</taxon>
        <taxon>Actinomycetes</taxon>
        <taxon>Kitasatosporales</taxon>
        <taxon>Streptomycetaceae</taxon>
        <taxon>Streptomyces</taxon>
    </lineage>
</organism>
<keyword evidence="1" id="KW-0418">Kinase</keyword>
<evidence type="ECO:0000256" key="1">
    <source>
        <dbReference type="ARBA" id="ARBA00022527"/>
    </source>
</evidence>
<dbReference type="Gene3D" id="3.30.565.10">
    <property type="entry name" value="Histidine kinase-like ATPase, C-terminal domain"/>
    <property type="match status" value="1"/>
</dbReference>
<evidence type="ECO:0000259" key="2">
    <source>
        <dbReference type="Pfam" id="PF13581"/>
    </source>
</evidence>
<evidence type="ECO:0000313" key="3">
    <source>
        <dbReference type="EMBL" id="AYN41121.1"/>
    </source>
</evidence>
<evidence type="ECO:0000313" key="4">
    <source>
        <dbReference type="Proteomes" id="UP000268329"/>
    </source>
</evidence>
<dbReference type="SUPFAM" id="SSF55874">
    <property type="entry name" value="ATPase domain of HSP90 chaperone/DNA topoisomerase II/histidine kinase"/>
    <property type="match status" value="1"/>
</dbReference>
<dbReference type="CDD" id="cd16936">
    <property type="entry name" value="HATPase_RsbW-like"/>
    <property type="match status" value="1"/>
</dbReference>
<dbReference type="PANTHER" id="PTHR35526">
    <property type="entry name" value="ANTI-SIGMA-F FACTOR RSBW-RELATED"/>
    <property type="match status" value="1"/>
</dbReference>
<dbReference type="KEGG" id="sdd:D9753_22100"/>
<keyword evidence="3" id="KW-0547">Nucleotide-binding</keyword>
<keyword evidence="3" id="KW-0067">ATP-binding</keyword>